<accession>A0ABQ9IQY0</accession>
<sequence length="86" mass="9507">VQQRCGVAVLRIAKDTPPDALARAMDLMTVHLPTGRAVKMSVERSTPMMDLLVQITTNNHLQLSNYTLRHSGMTPSSEHSDKILPL</sequence>
<protein>
    <submittedName>
        <fullName evidence="1">Uncharacterized protein</fullName>
    </submittedName>
</protein>
<name>A0ABQ9IQY0_9CUCU</name>
<evidence type="ECO:0000313" key="2">
    <source>
        <dbReference type="Proteomes" id="UP001162164"/>
    </source>
</evidence>
<feature type="non-terminal residue" evidence="1">
    <location>
        <position position="1"/>
    </location>
</feature>
<dbReference type="SUPFAM" id="SSF54236">
    <property type="entry name" value="Ubiquitin-like"/>
    <property type="match status" value="1"/>
</dbReference>
<evidence type="ECO:0000313" key="1">
    <source>
        <dbReference type="EMBL" id="KAJ8956043.1"/>
    </source>
</evidence>
<gene>
    <name evidence="1" type="ORF">NQ317_001386</name>
</gene>
<dbReference type="Gene3D" id="3.10.20.90">
    <property type="entry name" value="Phosphatidylinositol 3-kinase Catalytic Subunit, Chain A, domain 1"/>
    <property type="match status" value="1"/>
</dbReference>
<organism evidence="1 2">
    <name type="scientific">Molorchus minor</name>
    <dbReference type="NCBI Taxonomy" id="1323400"/>
    <lineage>
        <taxon>Eukaryota</taxon>
        <taxon>Metazoa</taxon>
        <taxon>Ecdysozoa</taxon>
        <taxon>Arthropoda</taxon>
        <taxon>Hexapoda</taxon>
        <taxon>Insecta</taxon>
        <taxon>Pterygota</taxon>
        <taxon>Neoptera</taxon>
        <taxon>Endopterygota</taxon>
        <taxon>Coleoptera</taxon>
        <taxon>Polyphaga</taxon>
        <taxon>Cucujiformia</taxon>
        <taxon>Chrysomeloidea</taxon>
        <taxon>Cerambycidae</taxon>
        <taxon>Lamiinae</taxon>
        <taxon>Monochamini</taxon>
        <taxon>Molorchus</taxon>
    </lineage>
</organism>
<dbReference type="PANTHER" id="PTHR21557:SF2">
    <property type="entry name" value="CORDON-BLEU PROTEIN-LIKE 1"/>
    <property type="match status" value="1"/>
</dbReference>
<dbReference type="PANTHER" id="PTHR21557">
    <property type="entry name" value="CORDON-BLEU"/>
    <property type="match status" value="1"/>
</dbReference>
<keyword evidence="2" id="KW-1185">Reference proteome</keyword>
<dbReference type="Proteomes" id="UP001162164">
    <property type="component" value="Unassembled WGS sequence"/>
</dbReference>
<dbReference type="InterPro" id="IPR029071">
    <property type="entry name" value="Ubiquitin-like_domsf"/>
</dbReference>
<proteinExistence type="predicted"/>
<dbReference type="EMBL" id="JAPWTJ010003485">
    <property type="protein sequence ID" value="KAJ8956043.1"/>
    <property type="molecule type" value="Genomic_DNA"/>
</dbReference>
<reference evidence="1" key="1">
    <citation type="journal article" date="2023" name="Insect Mol. Biol.">
        <title>Genome sequencing provides insights into the evolution of gene families encoding plant cell wall-degrading enzymes in longhorned beetles.</title>
        <authorList>
            <person name="Shin N.R."/>
            <person name="Okamura Y."/>
            <person name="Kirsch R."/>
            <person name="Pauchet Y."/>
        </authorList>
    </citation>
    <scope>NUCLEOTIDE SEQUENCE</scope>
    <source>
        <strain evidence="1">MMC_N1</strain>
    </source>
</reference>
<comment type="caution">
    <text evidence="1">The sequence shown here is derived from an EMBL/GenBank/DDBJ whole genome shotgun (WGS) entry which is preliminary data.</text>
</comment>
<dbReference type="InterPro" id="IPR039895">
    <property type="entry name" value="COBL-like"/>
</dbReference>